<gene>
    <name evidence="2" type="ORF">AVEN_12914_1</name>
    <name evidence="5" type="ORF">AVEN_199889_1</name>
    <name evidence="4" type="ORF">AVEN_218215_1</name>
    <name evidence="3" type="ORF">AVEN_84634_1</name>
</gene>
<evidence type="ECO:0000313" key="6">
    <source>
        <dbReference type="Proteomes" id="UP000499080"/>
    </source>
</evidence>
<feature type="region of interest" description="Disordered" evidence="1">
    <location>
        <begin position="23"/>
        <end position="68"/>
    </location>
</feature>
<dbReference type="AlphaFoldDB" id="A0A4Y2U6U8"/>
<organism evidence="3 6">
    <name type="scientific">Araneus ventricosus</name>
    <name type="common">Orbweaver spider</name>
    <name type="synonym">Epeira ventricosa</name>
    <dbReference type="NCBI Taxonomy" id="182803"/>
    <lineage>
        <taxon>Eukaryota</taxon>
        <taxon>Metazoa</taxon>
        <taxon>Ecdysozoa</taxon>
        <taxon>Arthropoda</taxon>
        <taxon>Chelicerata</taxon>
        <taxon>Arachnida</taxon>
        <taxon>Araneae</taxon>
        <taxon>Araneomorphae</taxon>
        <taxon>Entelegynae</taxon>
        <taxon>Araneoidea</taxon>
        <taxon>Araneidae</taxon>
        <taxon>Araneus</taxon>
    </lineage>
</organism>
<keyword evidence="6" id="KW-1185">Reference proteome</keyword>
<proteinExistence type="predicted"/>
<name>A0A4Y2U6U8_ARAVE</name>
<dbReference type="EMBL" id="BGPR01033410">
    <property type="protein sequence ID" value="GBO07320.1"/>
    <property type="molecule type" value="Genomic_DNA"/>
</dbReference>
<dbReference type="Proteomes" id="UP000499080">
    <property type="component" value="Unassembled WGS sequence"/>
</dbReference>
<evidence type="ECO:0000313" key="5">
    <source>
        <dbReference type="EMBL" id="GBO07375.1"/>
    </source>
</evidence>
<evidence type="ECO:0000256" key="1">
    <source>
        <dbReference type="SAM" id="MobiDB-lite"/>
    </source>
</evidence>
<accession>A0A4Y2U6U8</accession>
<evidence type="ECO:0000313" key="4">
    <source>
        <dbReference type="EMBL" id="GBO07321.1"/>
    </source>
</evidence>
<dbReference type="EMBL" id="BGPR01033443">
    <property type="protein sequence ID" value="GBO07375.1"/>
    <property type="molecule type" value="Genomic_DNA"/>
</dbReference>
<comment type="caution">
    <text evidence="3">The sequence shown here is derived from an EMBL/GenBank/DDBJ whole genome shotgun (WGS) entry which is preliminary data.</text>
</comment>
<dbReference type="EMBL" id="BGPR01033409">
    <property type="protein sequence ID" value="GBO07319.1"/>
    <property type="molecule type" value="Genomic_DNA"/>
</dbReference>
<sequence>MPVTRGLDEKFEKLFPKTAEMKSGLEKKMESRKEDLRSGMKYEAADTSSKISGHARRNEAQDDVGKGKEDKFESLLKALGKLLHSLAFEQNAPRRNPNVICCKCYESAHVHRE</sequence>
<feature type="compositionally biased region" description="Basic and acidic residues" evidence="1">
    <location>
        <begin position="23"/>
        <end position="44"/>
    </location>
</feature>
<dbReference type="OrthoDB" id="7616980at2759"/>
<evidence type="ECO:0000313" key="2">
    <source>
        <dbReference type="EMBL" id="GBO07319.1"/>
    </source>
</evidence>
<reference evidence="3 6" key="1">
    <citation type="journal article" date="2019" name="Sci. Rep.">
        <title>Orb-weaving spider Araneus ventricosus genome elucidates the spidroin gene catalogue.</title>
        <authorList>
            <person name="Kono N."/>
            <person name="Nakamura H."/>
            <person name="Ohtoshi R."/>
            <person name="Moran D.A.P."/>
            <person name="Shinohara A."/>
            <person name="Yoshida Y."/>
            <person name="Fujiwara M."/>
            <person name="Mori M."/>
            <person name="Tomita M."/>
            <person name="Arakawa K."/>
        </authorList>
    </citation>
    <scope>NUCLEOTIDE SEQUENCE [LARGE SCALE GENOMIC DNA]</scope>
</reference>
<evidence type="ECO:0000313" key="3">
    <source>
        <dbReference type="EMBL" id="GBO07320.1"/>
    </source>
</evidence>
<protein>
    <submittedName>
        <fullName evidence="3">Uncharacterized protein</fullName>
    </submittedName>
</protein>
<feature type="compositionally biased region" description="Basic and acidic residues" evidence="1">
    <location>
        <begin position="56"/>
        <end position="68"/>
    </location>
</feature>
<dbReference type="EMBL" id="BGPR01033411">
    <property type="protein sequence ID" value="GBO07321.1"/>
    <property type="molecule type" value="Genomic_DNA"/>
</dbReference>